<proteinExistence type="predicted"/>
<feature type="transmembrane region" description="Helical" evidence="1">
    <location>
        <begin position="24"/>
        <end position="47"/>
    </location>
</feature>
<keyword evidence="1" id="KW-0472">Membrane</keyword>
<dbReference type="AlphaFoldDB" id="A0A5N7MU24"/>
<evidence type="ECO:0000313" key="4">
    <source>
        <dbReference type="Proteomes" id="UP000403266"/>
    </source>
</evidence>
<feature type="transmembrane region" description="Helical" evidence="1">
    <location>
        <begin position="59"/>
        <end position="76"/>
    </location>
</feature>
<keyword evidence="1" id="KW-1133">Transmembrane helix</keyword>
<dbReference type="RefSeq" id="WP_152717320.1">
    <property type="nucleotide sequence ID" value="NZ_VOSJ01000414.1"/>
</dbReference>
<feature type="transmembrane region" description="Helical" evidence="1">
    <location>
        <begin position="177"/>
        <end position="199"/>
    </location>
</feature>
<name>A0A5N7MU24_9HYPH</name>
<dbReference type="OrthoDB" id="7584858at2"/>
<evidence type="ECO:0000259" key="2">
    <source>
        <dbReference type="Pfam" id="PF14378"/>
    </source>
</evidence>
<keyword evidence="4" id="KW-1185">Reference proteome</keyword>
<dbReference type="EMBL" id="VOSK01000378">
    <property type="protein sequence ID" value="MPR30485.1"/>
    <property type="molecule type" value="Genomic_DNA"/>
</dbReference>
<feature type="transmembrane region" description="Helical" evidence="1">
    <location>
        <begin position="88"/>
        <end position="112"/>
    </location>
</feature>
<protein>
    <submittedName>
        <fullName evidence="3">Phosphatase PAP2 family protein</fullName>
    </submittedName>
</protein>
<gene>
    <name evidence="3" type="ORF">FS320_37120</name>
</gene>
<accession>A0A5N7MU24</accession>
<dbReference type="Pfam" id="PF14378">
    <property type="entry name" value="PAP2_3"/>
    <property type="match status" value="1"/>
</dbReference>
<feature type="domain" description="Inositolphosphotransferase Aur1/Ipt1" evidence="2">
    <location>
        <begin position="123"/>
        <end position="311"/>
    </location>
</feature>
<evidence type="ECO:0000313" key="3">
    <source>
        <dbReference type="EMBL" id="MPR30485.1"/>
    </source>
</evidence>
<dbReference type="Proteomes" id="UP000403266">
    <property type="component" value="Unassembled WGS sequence"/>
</dbReference>
<sequence>MNSALKAPTQLASRAGEGGPSHEIIPGMLLCAFLCLSVVAFKFTVVAATPLELHAGPQIALLGLGLIPAIGAMIYSRPTRYRPRMASLYFTVAMVPFSALAFGDLGHVVSYLSKSRPFWDDLLAKGDEALGFDWVGMLQWANDHPIMTALAYGIYLSAGFQSIMAPILLAGLGRYRALQVSTIALLLTLIATYGIAWLLPALGTYEFYGIDPTQHPNIVVRVASLHVPEIMGMRDGSILNISRLAPTGLITFPSFHAANAVVLAWALWHVPYLRYPGLILNSLMLLATPLHGSHFLVDVLAGALTAAVAIATASILFCSLQRLWQQSGLVPRIHRPAEI</sequence>
<reference evidence="3 4" key="1">
    <citation type="journal article" date="2019" name="Syst. Appl. Microbiol.">
        <title>Microvirga tunisiensis sp. nov., a root nodule symbiotic bacterium isolated from Lupinus micranthus and L. luteus grown in Northern Tunisia.</title>
        <authorList>
            <person name="Msaddak A."/>
            <person name="Rejili M."/>
            <person name="Duran D."/>
            <person name="Mars M."/>
            <person name="Palacios J.M."/>
            <person name="Ruiz-Argueso T."/>
            <person name="Rey L."/>
            <person name="Imperial J."/>
        </authorList>
    </citation>
    <scope>NUCLEOTIDE SEQUENCE [LARGE SCALE GENOMIC DNA]</scope>
    <source>
        <strain evidence="3 4">Lmie10</strain>
    </source>
</reference>
<organism evidence="3 4">
    <name type="scientific">Microvirga tunisiensis</name>
    <dbReference type="NCBI Taxonomy" id="2108360"/>
    <lineage>
        <taxon>Bacteria</taxon>
        <taxon>Pseudomonadati</taxon>
        <taxon>Pseudomonadota</taxon>
        <taxon>Alphaproteobacteria</taxon>
        <taxon>Hyphomicrobiales</taxon>
        <taxon>Methylobacteriaceae</taxon>
        <taxon>Microvirga</taxon>
    </lineage>
</organism>
<feature type="transmembrane region" description="Helical" evidence="1">
    <location>
        <begin position="299"/>
        <end position="320"/>
    </location>
</feature>
<evidence type="ECO:0000256" key="1">
    <source>
        <dbReference type="SAM" id="Phobius"/>
    </source>
</evidence>
<feature type="transmembrane region" description="Helical" evidence="1">
    <location>
        <begin position="146"/>
        <end position="170"/>
    </location>
</feature>
<comment type="caution">
    <text evidence="3">The sequence shown here is derived from an EMBL/GenBank/DDBJ whole genome shotgun (WGS) entry which is preliminary data.</text>
</comment>
<dbReference type="GO" id="GO:0016020">
    <property type="term" value="C:membrane"/>
    <property type="evidence" value="ECO:0007669"/>
    <property type="project" value="UniProtKB-SubCell"/>
</dbReference>
<keyword evidence="1" id="KW-0812">Transmembrane</keyword>
<dbReference type="InterPro" id="IPR026841">
    <property type="entry name" value="Aur1/Ipt1"/>
</dbReference>